<evidence type="ECO:0000313" key="2">
    <source>
        <dbReference type="EMBL" id="KAF2417414.1"/>
    </source>
</evidence>
<comment type="caution">
    <text evidence="2">The sequence shown here is derived from an EMBL/GenBank/DDBJ whole genome shotgun (WGS) entry which is preliminary data.</text>
</comment>
<proteinExistence type="predicted"/>
<dbReference type="EMBL" id="MU007141">
    <property type="protein sequence ID" value="KAF2417414.1"/>
    <property type="molecule type" value="Genomic_DNA"/>
</dbReference>
<feature type="region of interest" description="Disordered" evidence="1">
    <location>
        <begin position="450"/>
        <end position="484"/>
    </location>
</feature>
<feature type="compositionally biased region" description="Low complexity" evidence="1">
    <location>
        <begin position="502"/>
        <end position="516"/>
    </location>
</feature>
<feature type="region of interest" description="Disordered" evidence="1">
    <location>
        <begin position="497"/>
        <end position="516"/>
    </location>
</feature>
<keyword evidence="3" id="KW-1185">Reference proteome</keyword>
<protein>
    <submittedName>
        <fullName evidence="2">Uncharacterized protein</fullName>
    </submittedName>
</protein>
<feature type="compositionally biased region" description="Low complexity" evidence="1">
    <location>
        <begin position="548"/>
        <end position="559"/>
    </location>
</feature>
<sequence length="873" mass="94643">MSHSYYITRQITAPSDSTDPCAGLVFFPPKGSDELHEALKVAYPFESNLSSRMRQAVIDFLLLEQQQDQVQFESPISNQMSPEYLPSPQSTFVSTMPSPAISGSSFSNSTVPVTPVAMPAQQDLMDVWSLPSKPLAKIHTRRTMTAEEKKAYKQKRLIGACADCKRRRRKCDHNNDSSTSPPPASSSKVTKKKKATPSAKKDSASFPVTFTAPVFASQPEQYSFPVQQNTMSFDTGLDIFAFPGEMSLDISSGFNLDTTPPDFDLGFDLDTDFPLFPEISTSGNMDMPMLPTWQSNSDGGFNMPMRDNHNFQVQDGFQLQIQDVMLHDVTFANWPLGHVLDTREQPLTPQSLDTPMSRTQSGSSLPELSQSNVPSGTNSVSSSATQSTPLSRSTSDNSISDYAAMHSSRGLIRDEASTTSFESTSPTFSDTSYTFVDPQALYEPVLSLERGDRSHVPSPSTSVSEQASPIANANSNELRTTERPAPAARTIAGSFHTDWPDQQRSQASSSRQNVASNSGGLILTDILSSSMEESYEIPRQSPGAEIASSNLSQQQLPSPEASIATSSNLSRQQLLSPEESSTTSSSSPTQLARSTGVLGSSLGETGMRNQHDRHVMSAGLTYYATPATQSTSSSERARHQSGTTVLQASLQASMAAKTLQDRPHSREQGEAPVPQYIASLTVLLQSPPTAWSSSGSSNAEQAKFVQPLATAMLPEHAQESAGGSNIIATLLVLTCLAQLGSQNGFASAYTVWASVALVAVATNLIAWSIKTSTDVFHDRLSGNNCSSSSFATWLVPSVTAATCFSYNRFHQPAQPLGQEHRRNGNTRSSFVKRSLTSLSAFARQSVCHVTARFQKAGRSFLLWKERWLCILHA</sequence>
<feature type="compositionally biased region" description="Polar residues" evidence="1">
    <location>
        <begin position="563"/>
        <end position="575"/>
    </location>
</feature>
<evidence type="ECO:0000256" key="1">
    <source>
        <dbReference type="SAM" id="MobiDB-lite"/>
    </source>
</evidence>
<feature type="compositionally biased region" description="Polar residues" evidence="1">
    <location>
        <begin position="457"/>
        <end position="478"/>
    </location>
</feature>
<feature type="region of interest" description="Disordered" evidence="1">
    <location>
        <begin position="346"/>
        <end position="399"/>
    </location>
</feature>
<dbReference type="Proteomes" id="UP000800235">
    <property type="component" value="Unassembled WGS sequence"/>
</dbReference>
<dbReference type="OrthoDB" id="3794485at2759"/>
<gene>
    <name evidence="2" type="ORF">EJ08DRAFT_654544</name>
</gene>
<accession>A0A9P4NED0</accession>
<dbReference type="AlphaFoldDB" id="A0A9P4NED0"/>
<feature type="compositionally biased region" description="Low complexity" evidence="1">
    <location>
        <begin position="576"/>
        <end position="589"/>
    </location>
</feature>
<feature type="region of interest" description="Disordered" evidence="1">
    <location>
        <begin position="170"/>
        <end position="203"/>
    </location>
</feature>
<evidence type="ECO:0000313" key="3">
    <source>
        <dbReference type="Proteomes" id="UP000800235"/>
    </source>
</evidence>
<reference evidence="2" key="1">
    <citation type="journal article" date="2020" name="Stud. Mycol.">
        <title>101 Dothideomycetes genomes: a test case for predicting lifestyles and emergence of pathogens.</title>
        <authorList>
            <person name="Haridas S."/>
            <person name="Albert R."/>
            <person name="Binder M."/>
            <person name="Bloem J."/>
            <person name="Labutti K."/>
            <person name="Salamov A."/>
            <person name="Andreopoulos B."/>
            <person name="Baker S."/>
            <person name="Barry K."/>
            <person name="Bills G."/>
            <person name="Bluhm B."/>
            <person name="Cannon C."/>
            <person name="Castanera R."/>
            <person name="Culley D."/>
            <person name="Daum C."/>
            <person name="Ezra D."/>
            <person name="Gonzalez J."/>
            <person name="Henrissat B."/>
            <person name="Kuo A."/>
            <person name="Liang C."/>
            <person name="Lipzen A."/>
            <person name="Lutzoni F."/>
            <person name="Magnuson J."/>
            <person name="Mondo S."/>
            <person name="Nolan M."/>
            <person name="Ohm R."/>
            <person name="Pangilinan J."/>
            <person name="Park H.-J."/>
            <person name="Ramirez L."/>
            <person name="Alfaro M."/>
            <person name="Sun H."/>
            <person name="Tritt A."/>
            <person name="Yoshinaga Y."/>
            <person name="Zwiers L.-H."/>
            <person name="Turgeon B."/>
            <person name="Goodwin S."/>
            <person name="Spatafora J."/>
            <person name="Crous P."/>
            <person name="Grigoriev I."/>
        </authorList>
    </citation>
    <scope>NUCLEOTIDE SEQUENCE</scope>
    <source>
        <strain evidence="2">CBS 130266</strain>
    </source>
</reference>
<feature type="region of interest" description="Disordered" evidence="1">
    <location>
        <begin position="533"/>
        <end position="608"/>
    </location>
</feature>
<organism evidence="2 3">
    <name type="scientific">Tothia fuscella</name>
    <dbReference type="NCBI Taxonomy" id="1048955"/>
    <lineage>
        <taxon>Eukaryota</taxon>
        <taxon>Fungi</taxon>
        <taxon>Dikarya</taxon>
        <taxon>Ascomycota</taxon>
        <taxon>Pezizomycotina</taxon>
        <taxon>Dothideomycetes</taxon>
        <taxon>Pleosporomycetidae</taxon>
        <taxon>Venturiales</taxon>
        <taxon>Cylindrosympodiaceae</taxon>
        <taxon>Tothia</taxon>
    </lineage>
</organism>
<name>A0A9P4NED0_9PEZI</name>